<dbReference type="Proteomes" id="UP000018936">
    <property type="component" value="Unassembled WGS sequence"/>
</dbReference>
<feature type="non-terminal residue" evidence="2">
    <location>
        <position position="1"/>
    </location>
</feature>
<feature type="compositionally biased region" description="Basic residues" evidence="1">
    <location>
        <begin position="58"/>
        <end position="69"/>
    </location>
</feature>
<keyword evidence="2" id="KW-0808">Transferase</keyword>
<organism evidence="2 3">
    <name type="scientific">Ophiophagus hannah</name>
    <name type="common">King cobra</name>
    <name type="synonym">Naja hannah</name>
    <dbReference type="NCBI Taxonomy" id="8665"/>
    <lineage>
        <taxon>Eukaryota</taxon>
        <taxon>Metazoa</taxon>
        <taxon>Chordata</taxon>
        <taxon>Craniata</taxon>
        <taxon>Vertebrata</taxon>
        <taxon>Euteleostomi</taxon>
        <taxon>Lepidosauria</taxon>
        <taxon>Squamata</taxon>
        <taxon>Bifurcata</taxon>
        <taxon>Unidentata</taxon>
        <taxon>Episquamata</taxon>
        <taxon>Toxicofera</taxon>
        <taxon>Serpentes</taxon>
        <taxon>Colubroidea</taxon>
        <taxon>Elapidae</taxon>
        <taxon>Elapinae</taxon>
        <taxon>Ophiophagus</taxon>
    </lineage>
</organism>
<feature type="compositionally biased region" description="Basic and acidic residues" evidence="1">
    <location>
        <begin position="70"/>
        <end position="83"/>
    </location>
</feature>
<feature type="compositionally biased region" description="Basic and acidic residues" evidence="1">
    <location>
        <begin position="1"/>
        <end position="16"/>
    </location>
</feature>
<feature type="compositionally biased region" description="Basic and acidic residues" evidence="1">
    <location>
        <begin position="102"/>
        <end position="114"/>
    </location>
</feature>
<proteinExistence type="predicted"/>
<name>V8NCM8_OPHHA</name>
<evidence type="ECO:0000256" key="1">
    <source>
        <dbReference type="SAM" id="MobiDB-lite"/>
    </source>
</evidence>
<feature type="region of interest" description="Disordered" evidence="1">
    <location>
        <begin position="1"/>
        <end position="141"/>
    </location>
</feature>
<accession>V8NCM8</accession>
<dbReference type="GO" id="GO:0008168">
    <property type="term" value="F:methyltransferase activity"/>
    <property type="evidence" value="ECO:0007669"/>
    <property type="project" value="UniProtKB-KW"/>
</dbReference>
<feature type="compositionally biased region" description="Basic residues" evidence="1">
    <location>
        <begin position="84"/>
        <end position="101"/>
    </location>
</feature>
<evidence type="ECO:0000313" key="3">
    <source>
        <dbReference type="Proteomes" id="UP000018936"/>
    </source>
</evidence>
<dbReference type="GO" id="GO:0032259">
    <property type="term" value="P:methylation"/>
    <property type="evidence" value="ECO:0007669"/>
    <property type="project" value="UniProtKB-KW"/>
</dbReference>
<gene>
    <name evidence="2" type="primary">dotA</name>
    <name evidence="2" type="ORF">L345_14268</name>
</gene>
<keyword evidence="3" id="KW-1185">Reference proteome</keyword>
<dbReference type="EMBL" id="AZIM01005046">
    <property type="protein sequence ID" value="ETE59994.1"/>
    <property type="molecule type" value="Genomic_DNA"/>
</dbReference>
<feature type="compositionally biased region" description="Basic residues" evidence="1">
    <location>
        <begin position="17"/>
        <end position="30"/>
    </location>
</feature>
<reference evidence="2 3" key="1">
    <citation type="journal article" date="2013" name="Proc. Natl. Acad. Sci. U.S.A.">
        <title>The king cobra genome reveals dynamic gene evolution and adaptation in the snake venom system.</title>
        <authorList>
            <person name="Vonk F.J."/>
            <person name="Casewell N.R."/>
            <person name="Henkel C.V."/>
            <person name="Heimberg A.M."/>
            <person name="Jansen H.J."/>
            <person name="McCleary R.J."/>
            <person name="Kerkkamp H.M."/>
            <person name="Vos R.A."/>
            <person name="Guerreiro I."/>
            <person name="Calvete J.J."/>
            <person name="Wuster W."/>
            <person name="Woods A.E."/>
            <person name="Logan J.M."/>
            <person name="Harrison R.A."/>
            <person name="Castoe T.A."/>
            <person name="de Koning A.P."/>
            <person name="Pollock D.D."/>
            <person name="Yandell M."/>
            <person name="Calderon D."/>
            <person name="Renjifo C."/>
            <person name="Currier R.B."/>
            <person name="Salgado D."/>
            <person name="Pla D."/>
            <person name="Sanz L."/>
            <person name="Hyder A.S."/>
            <person name="Ribeiro J.M."/>
            <person name="Arntzen J.W."/>
            <person name="van den Thillart G.E."/>
            <person name="Boetzer M."/>
            <person name="Pirovano W."/>
            <person name="Dirks R.P."/>
            <person name="Spaink H.P."/>
            <person name="Duboule D."/>
            <person name="McGlinn E."/>
            <person name="Kini R.M."/>
            <person name="Richardson M.K."/>
        </authorList>
    </citation>
    <scope>NUCLEOTIDE SEQUENCE</scope>
    <source>
        <tissue evidence="2">Blood</tissue>
    </source>
</reference>
<comment type="caution">
    <text evidence="2">The sequence shown here is derived from an EMBL/GenBank/DDBJ whole genome shotgun (WGS) entry which is preliminary data.</text>
</comment>
<feature type="compositionally biased region" description="Basic and acidic residues" evidence="1">
    <location>
        <begin position="31"/>
        <end position="57"/>
    </location>
</feature>
<sequence length="356" mass="42343">MRERKNERKGRGEKERKKGGKKEREKRKKEKREEEKESMRERKKDEGRREKGREGKKEKKKEKERRRRERERERRKETKEGRKERKKGGKERKRKRKNKKGGGKEKERKKERKEGKKQRKREGGRERERKRKKEKERKKERVTGVYMNMHSAICASPPLTQRELRAHCKHKLHLRAAVINMNQLPSNLNYDHTITGNAPKVVTVKNGHESHFSVHPPAQEETLDQFRQVAIQSLLENLQGWSTHSFWWQAVPLANCTPLLPIPQRIIATLRDSNQNHVGIAKAELRVVEKKVEKKMASKLCPPEEEGELHAFHIPKEGRKEQRLVARWLIRHPPLNLQVDGQVILSFSDRSELWPR</sequence>
<evidence type="ECO:0000313" key="2">
    <source>
        <dbReference type="EMBL" id="ETE59994.1"/>
    </source>
</evidence>
<dbReference type="AlphaFoldDB" id="V8NCM8"/>
<protein>
    <submittedName>
        <fullName evidence="2">Histone-lysine N-methyltransferase, H3 lysine-79 specific</fullName>
    </submittedName>
</protein>
<keyword evidence="2" id="KW-0489">Methyltransferase</keyword>